<accession>A0A918XZT8</accession>
<gene>
    <name evidence="4" type="ORF">GCM10010508_10140</name>
</gene>
<name>A0A918XZT8_9ACTN</name>
<feature type="domain" description="Response regulatory" evidence="3">
    <location>
        <begin position="92"/>
        <end position="214"/>
    </location>
</feature>
<protein>
    <submittedName>
        <fullName evidence="4">Response regulator</fullName>
    </submittedName>
</protein>
<reference evidence="4" key="2">
    <citation type="submission" date="2020-09" db="EMBL/GenBank/DDBJ databases">
        <authorList>
            <person name="Sun Q."/>
            <person name="Ohkuma M."/>
        </authorList>
    </citation>
    <scope>NUCLEOTIDE SEQUENCE</scope>
    <source>
        <strain evidence="4">JCM 4654</strain>
    </source>
</reference>
<dbReference type="GO" id="GO:0000160">
    <property type="term" value="P:phosphorelay signal transduction system"/>
    <property type="evidence" value="ECO:0007669"/>
    <property type="project" value="InterPro"/>
</dbReference>
<evidence type="ECO:0000256" key="1">
    <source>
        <dbReference type="PROSITE-ProRule" id="PRU00169"/>
    </source>
</evidence>
<evidence type="ECO:0000256" key="2">
    <source>
        <dbReference type="SAM" id="Phobius"/>
    </source>
</evidence>
<dbReference type="CDD" id="cd00156">
    <property type="entry name" value="REC"/>
    <property type="match status" value="1"/>
</dbReference>
<comment type="caution">
    <text evidence="4">The sequence shown here is derived from an EMBL/GenBank/DDBJ whole genome shotgun (WGS) entry which is preliminary data.</text>
</comment>
<dbReference type="Pfam" id="PF00072">
    <property type="entry name" value="Response_reg"/>
    <property type="match status" value="1"/>
</dbReference>
<dbReference type="Proteomes" id="UP000608955">
    <property type="component" value="Unassembled WGS sequence"/>
</dbReference>
<keyword evidence="2" id="KW-0472">Membrane</keyword>
<proteinExistence type="predicted"/>
<dbReference type="SUPFAM" id="SSF52172">
    <property type="entry name" value="CheY-like"/>
    <property type="match status" value="1"/>
</dbReference>
<feature type="transmembrane region" description="Helical" evidence="2">
    <location>
        <begin position="6"/>
        <end position="28"/>
    </location>
</feature>
<dbReference type="Gene3D" id="3.40.50.2300">
    <property type="match status" value="1"/>
</dbReference>
<reference evidence="4" key="1">
    <citation type="journal article" date="2014" name="Int. J. Syst. Evol. Microbiol.">
        <title>Complete genome sequence of Corynebacterium casei LMG S-19264T (=DSM 44701T), isolated from a smear-ripened cheese.</title>
        <authorList>
            <consortium name="US DOE Joint Genome Institute (JGI-PGF)"/>
            <person name="Walter F."/>
            <person name="Albersmeier A."/>
            <person name="Kalinowski J."/>
            <person name="Ruckert C."/>
        </authorList>
    </citation>
    <scope>NUCLEOTIDE SEQUENCE</scope>
    <source>
        <strain evidence="4">JCM 4654</strain>
    </source>
</reference>
<sequence length="218" mass="23816">MRDAAVLIHALTGLAWPMFAVWVVWKLLPDVRDILRKRAFSLKVGNNELTVQEFTDQIVQTTAELQQHITAQTDRPRPGQEPEPRSQRVLRRILWVDDTPANNAYQAGQLQAMGVEVVQARSTDEGLRALRRATQPFDAVISDMGRAEAGGFAPDAGLTLIRKIREAGDKTPVFVYGGSNAAARREQVAAAGGDGTTQSPTELFALLGQVGRFPKSAT</sequence>
<keyword evidence="5" id="KW-1185">Reference proteome</keyword>
<dbReference type="InterPro" id="IPR011006">
    <property type="entry name" value="CheY-like_superfamily"/>
</dbReference>
<evidence type="ECO:0000313" key="4">
    <source>
        <dbReference type="EMBL" id="GHD85626.1"/>
    </source>
</evidence>
<keyword evidence="2" id="KW-0812">Transmembrane</keyword>
<evidence type="ECO:0000259" key="3">
    <source>
        <dbReference type="PROSITE" id="PS50110"/>
    </source>
</evidence>
<evidence type="ECO:0000313" key="5">
    <source>
        <dbReference type="Proteomes" id="UP000608955"/>
    </source>
</evidence>
<organism evidence="4 5">
    <name type="scientific">Streptomyces naganishii JCM 4654</name>
    <dbReference type="NCBI Taxonomy" id="1306179"/>
    <lineage>
        <taxon>Bacteria</taxon>
        <taxon>Bacillati</taxon>
        <taxon>Actinomycetota</taxon>
        <taxon>Actinomycetes</taxon>
        <taxon>Kitasatosporales</taxon>
        <taxon>Streptomycetaceae</taxon>
        <taxon>Streptomyces</taxon>
    </lineage>
</organism>
<keyword evidence="1" id="KW-0597">Phosphoprotein</keyword>
<dbReference type="InterPro" id="IPR001789">
    <property type="entry name" value="Sig_transdc_resp-reg_receiver"/>
</dbReference>
<dbReference type="AlphaFoldDB" id="A0A918XZT8"/>
<dbReference type="RefSeq" id="WP_190176467.1">
    <property type="nucleotide sequence ID" value="NZ_BMVF01000002.1"/>
</dbReference>
<dbReference type="EMBL" id="BMVF01000002">
    <property type="protein sequence ID" value="GHD85626.1"/>
    <property type="molecule type" value="Genomic_DNA"/>
</dbReference>
<feature type="modified residue" description="4-aspartylphosphate" evidence="1">
    <location>
        <position position="143"/>
    </location>
</feature>
<dbReference type="PROSITE" id="PS50110">
    <property type="entry name" value="RESPONSE_REGULATORY"/>
    <property type="match status" value="1"/>
</dbReference>
<keyword evidence="2" id="KW-1133">Transmembrane helix</keyword>